<protein>
    <submittedName>
        <fullName evidence="1">Uncharacterized protein</fullName>
    </submittedName>
</protein>
<dbReference type="EMBL" id="JAFIQS020000008">
    <property type="protein sequence ID" value="KAH9478508.1"/>
    <property type="molecule type" value="Genomic_DNA"/>
</dbReference>
<keyword evidence="2" id="KW-1185">Reference proteome</keyword>
<evidence type="ECO:0000313" key="1">
    <source>
        <dbReference type="EMBL" id="KAH9478508.1"/>
    </source>
</evidence>
<comment type="caution">
    <text evidence="1">The sequence shown here is derived from an EMBL/GenBank/DDBJ whole genome shotgun (WGS) entry which is preliminary data.</text>
</comment>
<accession>A0ACB8GS93</accession>
<dbReference type="Proteomes" id="UP000664032">
    <property type="component" value="Unassembled WGS sequence"/>
</dbReference>
<proteinExistence type="predicted"/>
<reference evidence="1" key="1">
    <citation type="submission" date="2021-10" db="EMBL/GenBank/DDBJ databases">
        <title>Psilocybe cubensis genome.</title>
        <authorList>
            <person name="Mckernan K.J."/>
            <person name="Crawford S."/>
            <person name="Trippe A."/>
            <person name="Kane L.T."/>
            <person name="Mclaughlin S."/>
        </authorList>
    </citation>
    <scope>NUCLEOTIDE SEQUENCE</scope>
    <source>
        <strain evidence="1">MGC-MH-2018</strain>
    </source>
</reference>
<evidence type="ECO:0000313" key="2">
    <source>
        <dbReference type="Proteomes" id="UP000664032"/>
    </source>
</evidence>
<gene>
    <name evidence="1" type="ORF">JR316_0008963</name>
</gene>
<sequence length="83" mass="9184">MSLGTVIQSTKGLTISDGIRLLIELLSAPQSLFMITVNLVWRSPWSVVKALFLINRYYTFLGAVVIGYGGRYLDFGPNLSAKM</sequence>
<name>A0ACB8GS93_PSICU</name>
<organism evidence="1 2">
    <name type="scientific">Psilocybe cubensis</name>
    <name type="common">Psychedelic mushroom</name>
    <name type="synonym">Stropharia cubensis</name>
    <dbReference type="NCBI Taxonomy" id="181762"/>
    <lineage>
        <taxon>Eukaryota</taxon>
        <taxon>Fungi</taxon>
        <taxon>Dikarya</taxon>
        <taxon>Basidiomycota</taxon>
        <taxon>Agaricomycotina</taxon>
        <taxon>Agaricomycetes</taxon>
        <taxon>Agaricomycetidae</taxon>
        <taxon>Agaricales</taxon>
        <taxon>Agaricineae</taxon>
        <taxon>Strophariaceae</taxon>
        <taxon>Psilocybe</taxon>
    </lineage>
</organism>